<keyword evidence="2" id="KW-1185">Reference proteome</keyword>
<dbReference type="AlphaFoldDB" id="A0A4U3L2U1"/>
<organism evidence="1 2">
    <name type="scientific">Ilyomonas limi</name>
    <dbReference type="NCBI Taxonomy" id="2575867"/>
    <lineage>
        <taxon>Bacteria</taxon>
        <taxon>Pseudomonadati</taxon>
        <taxon>Bacteroidota</taxon>
        <taxon>Chitinophagia</taxon>
        <taxon>Chitinophagales</taxon>
        <taxon>Chitinophagaceae</taxon>
        <taxon>Ilyomonas</taxon>
    </lineage>
</organism>
<dbReference type="Gene3D" id="1.20.120.450">
    <property type="entry name" value="dinb family like domain"/>
    <property type="match status" value="1"/>
</dbReference>
<proteinExistence type="predicted"/>
<dbReference type="InterPro" id="IPR011463">
    <property type="entry name" value="DUF1569"/>
</dbReference>
<sequence>MQQKCCCIVTSAITRCWTETFLISKALFKQQLMRIIALYIDPNFPKNLKTESANDTGGKLGADQFQAQKGMFIETMQQFASCKEAITLTHPAFGNLTTTQWGIAEWKHTDHHLMQFGV</sequence>
<gene>
    <name evidence="1" type="ORF">FC093_08495</name>
</gene>
<reference evidence="1 2" key="1">
    <citation type="submission" date="2019-05" db="EMBL/GenBank/DDBJ databases">
        <title>Panacibacter sp. strain 17mud1-8 Genome sequencing and assembly.</title>
        <authorList>
            <person name="Chhetri G."/>
        </authorList>
    </citation>
    <scope>NUCLEOTIDE SEQUENCE [LARGE SCALE GENOMIC DNA]</scope>
    <source>
        <strain evidence="1 2">17mud1-8</strain>
    </source>
</reference>
<dbReference type="Proteomes" id="UP000305848">
    <property type="component" value="Unassembled WGS sequence"/>
</dbReference>
<protein>
    <submittedName>
        <fullName evidence="1">DUF1569 domain-containing protein</fullName>
    </submittedName>
</protein>
<dbReference type="EMBL" id="SZQL01000005">
    <property type="protein sequence ID" value="TKK69345.1"/>
    <property type="molecule type" value="Genomic_DNA"/>
</dbReference>
<dbReference type="InterPro" id="IPR034660">
    <property type="entry name" value="DinB/YfiT-like"/>
</dbReference>
<dbReference type="OrthoDB" id="2599194at2"/>
<evidence type="ECO:0000313" key="2">
    <source>
        <dbReference type="Proteomes" id="UP000305848"/>
    </source>
</evidence>
<comment type="caution">
    <text evidence="1">The sequence shown here is derived from an EMBL/GenBank/DDBJ whole genome shotgun (WGS) entry which is preliminary data.</text>
</comment>
<accession>A0A4U3L2U1</accession>
<evidence type="ECO:0000313" key="1">
    <source>
        <dbReference type="EMBL" id="TKK69345.1"/>
    </source>
</evidence>
<dbReference type="Pfam" id="PF07606">
    <property type="entry name" value="DUF1569"/>
    <property type="match status" value="1"/>
</dbReference>
<name>A0A4U3L2U1_9BACT</name>